<protein>
    <recommendedName>
        <fullName evidence="7">FG-GAP repeat protein</fullName>
    </recommendedName>
</protein>
<evidence type="ECO:0000256" key="4">
    <source>
        <dbReference type="SAM" id="SignalP"/>
    </source>
</evidence>
<dbReference type="SUPFAM" id="SSF69318">
    <property type="entry name" value="Integrin alpha N-terminal domain"/>
    <property type="match status" value="2"/>
</dbReference>
<dbReference type="InterPro" id="IPR028994">
    <property type="entry name" value="Integrin_alpha_N"/>
</dbReference>
<organism evidence="5 6">
    <name type="scientific">Spongisporangium articulatum</name>
    <dbReference type="NCBI Taxonomy" id="3362603"/>
    <lineage>
        <taxon>Bacteria</taxon>
        <taxon>Bacillati</taxon>
        <taxon>Actinomycetota</taxon>
        <taxon>Actinomycetes</taxon>
        <taxon>Kineosporiales</taxon>
        <taxon>Kineosporiaceae</taxon>
        <taxon>Spongisporangium</taxon>
    </lineage>
</organism>
<evidence type="ECO:0008006" key="7">
    <source>
        <dbReference type="Google" id="ProtNLM"/>
    </source>
</evidence>
<comment type="caution">
    <text evidence="5">The sequence shown here is derived from an EMBL/GenBank/DDBJ whole genome shotgun (WGS) entry which is preliminary data.</text>
</comment>
<evidence type="ECO:0000256" key="2">
    <source>
        <dbReference type="ARBA" id="ARBA00022737"/>
    </source>
</evidence>
<reference evidence="5 6" key="1">
    <citation type="submission" date="2024-10" db="EMBL/GenBank/DDBJ databases">
        <title>The Natural Products Discovery Center: Release of the First 8490 Sequenced Strains for Exploring Actinobacteria Biosynthetic Diversity.</title>
        <authorList>
            <person name="Kalkreuter E."/>
            <person name="Kautsar S.A."/>
            <person name="Yang D."/>
            <person name="Bader C.D."/>
            <person name="Teijaro C.N."/>
            <person name="Fluegel L."/>
            <person name="Davis C.M."/>
            <person name="Simpson J.R."/>
            <person name="Lauterbach L."/>
            <person name="Steele A.D."/>
            <person name="Gui C."/>
            <person name="Meng S."/>
            <person name="Li G."/>
            <person name="Viehrig K."/>
            <person name="Ye F."/>
            <person name="Su P."/>
            <person name="Kiefer A.F."/>
            <person name="Nichols A."/>
            <person name="Cepeda A.J."/>
            <person name="Yan W."/>
            <person name="Fan B."/>
            <person name="Jiang Y."/>
            <person name="Adhikari A."/>
            <person name="Zheng C.-J."/>
            <person name="Schuster L."/>
            <person name="Cowan T.M."/>
            <person name="Smanski M.J."/>
            <person name="Chevrette M.G."/>
            <person name="De Carvalho L.P.S."/>
            <person name="Shen B."/>
        </authorList>
    </citation>
    <scope>NUCLEOTIDE SEQUENCE [LARGE SCALE GENOMIC DNA]</scope>
    <source>
        <strain evidence="5 6">NPDC049639</strain>
    </source>
</reference>
<dbReference type="InterPro" id="IPR013517">
    <property type="entry name" value="FG-GAP"/>
</dbReference>
<keyword evidence="3" id="KW-0325">Glycoprotein</keyword>
<dbReference type="RefSeq" id="WP_398278650.1">
    <property type="nucleotide sequence ID" value="NZ_JBITLV010000002.1"/>
</dbReference>
<dbReference type="SMART" id="SM00191">
    <property type="entry name" value="Int_alpha"/>
    <property type="match status" value="4"/>
</dbReference>
<dbReference type="PROSITE" id="PS51470">
    <property type="entry name" value="FG_GAP"/>
    <property type="match status" value="1"/>
</dbReference>
<dbReference type="PANTHER" id="PTHR23220">
    <property type="entry name" value="INTEGRIN ALPHA"/>
    <property type="match status" value="1"/>
</dbReference>
<proteinExistence type="predicted"/>
<dbReference type="InterPro" id="IPR013519">
    <property type="entry name" value="Int_alpha_beta-p"/>
</dbReference>
<evidence type="ECO:0000256" key="3">
    <source>
        <dbReference type="ARBA" id="ARBA00023180"/>
    </source>
</evidence>
<sequence>MRGTTVRGTAVAGLVIALIAGAGGPAGAASRAAAAVPDCGKGAKNLADVDGDGRTDTLVGVPAHGVTKAAATGAVDVHGTASGAHLLTPASLGAKAAAAGGFGSAIAVTDLDGDGCVDAVIGAPDEVSDLGTAGAAGPGQVYLVFGGPHGLDAASAVRLPRPATSGSDGFGSALALVDRRTAADAARDHYLYVGAPGTTVDGRADAGQVWRYRITAGGAGRVTATVLEARHPGADGVPGVATAGDRFGAVLAPIAHASGGVLVGVPRTDVATDAGPAVDAGAVWSMPVAADGTPGPAARWTQGSGGVPGRPESGDRFGAALGSAGRSVVVGGPGEDVGTVRDAGLAQVFTIGDDGNPVPRRAITQSSPGIPGASEAGDRFGSAVAVGGSLDGPGSGTADAAIGVPGEDLGSTKDVGSVLLVPVSDLADGDTGVAPRLLRQGKGLQGRAEAGDGVGSVLATAGNLLGFDEDYTDLLTIGVPGEDVGDRKNAGLVQSSPLGLRPPDVLVHFSGGDRAGNRYGAVLPSSAD</sequence>
<evidence type="ECO:0000313" key="6">
    <source>
        <dbReference type="Proteomes" id="UP001612915"/>
    </source>
</evidence>
<feature type="chain" id="PRO_5045695399" description="FG-GAP repeat protein" evidence="4">
    <location>
        <begin position="29"/>
        <end position="528"/>
    </location>
</feature>
<dbReference type="EMBL" id="JBITLV010000002">
    <property type="protein sequence ID" value="MFI7587302.1"/>
    <property type="molecule type" value="Genomic_DNA"/>
</dbReference>
<dbReference type="PANTHER" id="PTHR23220:SF83">
    <property type="entry name" value="INTEGRIN ALPHA-PS3-RELATED"/>
    <property type="match status" value="1"/>
</dbReference>
<evidence type="ECO:0000256" key="1">
    <source>
        <dbReference type="ARBA" id="ARBA00022729"/>
    </source>
</evidence>
<keyword evidence="2" id="KW-0677">Repeat</keyword>
<gene>
    <name evidence="5" type="ORF">ACIB24_09540</name>
</gene>
<keyword evidence="1 4" id="KW-0732">Signal</keyword>
<name>A0ABW8AMW9_9ACTN</name>
<dbReference type="Proteomes" id="UP001612915">
    <property type="component" value="Unassembled WGS sequence"/>
</dbReference>
<dbReference type="Gene3D" id="2.130.10.130">
    <property type="entry name" value="Integrin alpha, N-terminal"/>
    <property type="match status" value="2"/>
</dbReference>
<accession>A0ABW8AMW9</accession>
<evidence type="ECO:0000313" key="5">
    <source>
        <dbReference type="EMBL" id="MFI7587302.1"/>
    </source>
</evidence>
<keyword evidence="6" id="KW-1185">Reference proteome</keyword>
<feature type="signal peptide" evidence="4">
    <location>
        <begin position="1"/>
        <end position="28"/>
    </location>
</feature>
<dbReference type="Pfam" id="PF01839">
    <property type="entry name" value="FG-GAP"/>
    <property type="match status" value="1"/>
</dbReference>